<proteinExistence type="predicted"/>
<keyword evidence="2" id="KW-1185">Reference proteome</keyword>
<dbReference type="Proteomes" id="UP000030748">
    <property type="component" value="Unassembled WGS sequence"/>
</dbReference>
<sequence length="11" mass="1431">MQKFRLYETQS</sequence>
<accession>A0A022QGX7</accession>
<gene>
    <name evidence="1" type="ORF">MIMGU_mgv1a0014242mg</name>
</gene>
<feature type="non-terminal residue" evidence="1">
    <location>
        <position position="11"/>
    </location>
</feature>
<reference evidence="1 2" key="1">
    <citation type="journal article" date="2013" name="Proc. Natl. Acad. Sci. U.S.A.">
        <title>Fine-scale variation in meiotic recombination in Mimulus inferred from population shotgun sequencing.</title>
        <authorList>
            <person name="Hellsten U."/>
            <person name="Wright K.M."/>
            <person name="Jenkins J."/>
            <person name="Shu S."/>
            <person name="Yuan Y."/>
            <person name="Wessler S.R."/>
            <person name="Schmutz J."/>
            <person name="Willis J.H."/>
            <person name="Rokhsar D.S."/>
        </authorList>
    </citation>
    <scope>NUCLEOTIDE SEQUENCE [LARGE SCALE GENOMIC DNA]</scope>
    <source>
        <strain evidence="2">cv. DUN x IM62</strain>
    </source>
</reference>
<organism evidence="1 2">
    <name type="scientific">Erythranthe guttata</name>
    <name type="common">Yellow monkey flower</name>
    <name type="synonym">Mimulus guttatus</name>
    <dbReference type="NCBI Taxonomy" id="4155"/>
    <lineage>
        <taxon>Eukaryota</taxon>
        <taxon>Viridiplantae</taxon>
        <taxon>Streptophyta</taxon>
        <taxon>Embryophyta</taxon>
        <taxon>Tracheophyta</taxon>
        <taxon>Spermatophyta</taxon>
        <taxon>Magnoliopsida</taxon>
        <taxon>eudicotyledons</taxon>
        <taxon>Gunneridae</taxon>
        <taxon>Pentapetalae</taxon>
        <taxon>asterids</taxon>
        <taxon>lamiids</taxon>
        <taxon>Lamiales</taxon>
        <taxon>Phrymaceae</taxon>
        <taxon>Erythranthe</taxon>
    </lineage>
</organism>
<name>A0A022QGX7_ERYGU</name>
<protein>
    <submittedName>
        <fullName evidence="1">Uncharacterized protein</fullName>
    </submittedName>
</protein>
<dbReference type="EMBL" id="KI631864">
    <property type="protein sequence ID" value="EYU25800.1"/>
    <property type="molecule type" value="Genomic_DNA"/>
</dbReference>
<evidence type="ECO:0000313" key="1">
    <source>
        <dbReference type="EMBL" id="EYU25800.1"/>
    </source>
</evidence>
<evidence type="ECO:0000313" key="2">
    <source>
        <dbReference type="Proteomes" id="UP000030748"/>
    </source>
</evidence>